<keyword evidence="2" id="KW-1185">Reference proteome</keyword>
<sequence>MSIQIHKLTGPLAHGESPHWDARAQALYFVSAYEKTIHKYVLATGEHTKTQLDGNIGFLVPIEGKLSQFLVGVERKLLVVQWDGREGSEAAVVEQLGEVDQETPTNRLNDGKADPRGRVFAGTLSFESSSGLPEWGKASFYRIDGSGITKVHNKIGLSNGMAWDRAARAMYYIDSPERKVRRYDYDEETGEISNMRHICNVNDISGMEGFPDGMTIDTDGNLWVALCRSGCVLHVTPRGTLLRTLRLPATQYKNQMVRLYSFEMFSGCNHRGAIKRKRGEAEKLREWKSSPELRSALLSRYLAPRLWIDTASPLPPLLSVL</sequence>
<evidence type="ECO:0000313" key="2">
    <source>
        <dbReference type="Proteomes" id="UP001064048"/>
    </source>
</evidence>
<protein>
    <submittedName>
        <fullName evidence="1">Uncharacterized protein</fullName>
    </submittedName>
</protein>
<reference evidence="1 2" key="1">
    <citation type="journal article" date="2022" name="Genome Biol. Evol.">
        <title>The Spruce Budworm Genome: Reconstructing the Evolutionary History of Antifreeze Proteins.</title>
        <authorList>
            <person name="Beliveau C."/>
            <person name="Gagne P."/>
            <person name="Picq S."/>
            <person name="Vernygora O."/>
            <person name="Keeling C.I."/>
            <person name="Pinkney K."/>
            <person name="Doucet D."/>
            <person name="Wen F."/>
            <person name="Johnston J.S."/>
            <person name="Maaroufi H."/>
            <person name="Boyle B."/>
            <person name="Laroche J."/>
            <person name="Dewar K."/>
            <person name="Juretic N."/>
            <person name="Blackburn G."/>
            <person name="Nisole A."/>
            <person name="Brunet B."/>
            <person name="Brandao M."/>
            <person name="Lumley L."/>
            <person name="Duan J."/>
            <person name="Quan G."/>
            <person name="Lucarotti C.J."/>
            <person name="Roe A.D."/>
            <person name="Sperling F.A.H."/>
            <person name="Levesque R.C."/>
            <person name="Cusson M."/>
        </authorList>
    </citation>
    <scope>NUCLEOTIDE SEQUENCE [LARGE SCALE GENOMIC DNA]</scope>
    <source>
        <strain evidence="1">Glfc:IPQL:Cfum</strain>
    </source>
</reference>
<accession>A0ACC0JB80</accession>
<dbReference type="EMBL" id="CM046116">
    <property type="protein sequence ID" value="KAI8421386.1"/>
    <property type="molecule type" value="Genomic_DNA"/>
</dbReference>
<organism evidence="1 2">
    <name type="scientific">Choristoneura fumiferana</name>
    <name type="common">Spruce budworm moth</name>
    <name type="synonym">Archips fumiferana</name>
    <dbReference type="NCBI Taxonomy" id="7141"/>
    <lineage>
        <taxon>Eukaryota</taxon>
        <taxon>Metazoa</taxon>
        <taxon>Ecdysozoa</taxon>
        <taxon>Arthropoda</taxon>
        <taxon>Hexapoda</taxon>
        <taxon>Insecta</taxon>
        <taxon>Pterygota</taxon>
        <taxon>Neoptera</taxon>
        <taxon>Endopterygota</taxon>
        <taxon>Lepidoptera</taxon>
        <taxon>Glossata</taxon>
        <taxon>Ditrysia</taxon>
        <taxon>Tortricoidea</taxon>
        <taxon>Tortricidae</taxon>
        <taxon>Tortricinae</taxon>
        <taxon>Choristoneura</taxon>
    </lineage>
</organism>
<proteinExistence type="predicted"/>
<dbReference type="Proteomes" id="UP001064048">
    <property type="component" value="Chromosome 16"/>
</dbReference>
<evidence type="ECO:0000313" key="1">
    <source>
        <dbReference type="EMBL" id="KAI8421386.1"/>
    </source>
</evidence>
<name>A0ACC0JB80_CHOFU</name>
<gene>
    <name evidence="1" type="ORF">MSG28_009466</name>
</gene>
<comment type="caution">
    <text evidence="1">The sequence shown here is derived from an EMBL/GenBank/DDBJ whole genome shotgun (WGS) entry which is preliminary data.</text>
</comment>